<sequence length="48" mass="5482">MLLNLAGTERGPLQKNYPIYHKPPIKNPLVHHSGWTLRLALSMYTTIP</sequence>
<reference evidence="1" key="1">
    <citation type="submission" date="2014-09" db="EMBL/GenBank/DDBJ databases">
        <authorList>
            <person name="Magalhaes I.L.F."/>
            <person name="Oliveira U."/>
            <person name="Santos F.R."/>
            <person name="Vidigal T.H.D.A."/>
            <person name="Brescovit A.D."/>
            <person name="Santos A.J."/>
        </authorList>
    </citation>
    <scope>NUCLEOTIDE SEQUENCE</scope>
    <source>
        <tissue evidence="1">Shoot tissue taken approximately 20 cm above the soil surface</tissue>
    </source>
</reference>
<accession>A0A0A9FCE5</accession>
<dbReference type="AlphaFoldDB" id="A0A0A9FCE5"/>
<reference evidence="1" key="2">
    <citation type="journal article" date="2015" name="Data Brief">
        <title>Shoot transcriptome of the giant reed, Arundo donax.</title>
        <authorList>
            <person name="Barrero R.A."/>
            <person name="Guerrero F.D."/>
            <person name="Moolhuijzen P."/>
            <person name="Goolsby J.A."/>
            <person name="Tidwell J."/>
            <person name="Bellgard S.E."/>
            <person name="Bellgard M.I."/>
        </authorList>
    </citation>
    <scope>NUCLEOTIDE SEQUENCE</scope>
    <source>
        <tissue evidence="1">Shoot tissue taken approximately 20 cm above the soil surface</tissue>
    </source>
</reference>
<evidence type="ECO:0000313" key="1">
    <source>
        <dbReference type="EMBL" id="JAE08894.1"/>
    </source>
</evidence>
<organism evidence="1">
    <name type="scientific">Arundo donax</name>
    <name type="common">Giant reed</name>
    <name type="synonym">Donax arundinaceus</name>
    <dbReference type="NCBI Taxonomy" id="35708"/>
    <lineage>
        <taxon>Eukaryota</taxon>
        <taxon>Viridiplantae</taxon>
        <taxon>Streptophyta</taxon>
        <taxon>Embryophyta</taxon>
        <taxon>Tracheophyta</taxon>
        <taxon>Spermatophyta</taxon>
        <taxon>Magnoliopsida</taxon>
        <taxon>Liliopsida</taxon>
        <taxon>Poales</taxon>
        <taxon>Poaceae</taxon>
        <taxon>PACMAD clade</taxon>
        <taxon>Arundinoideae</taxon>
        <taxon>Arundineae</taxon>
        <taxon>Arundo</taxon>
    </lineage>
</organism>
<name>A0A0A9FCE5_ARUDO</name>
<proteinExistence type="predicted"/>
<protein>
    <submittedName>
        <fullName evidence="1">Uncharacterized protein</fullName>
    </submittedName>
</protein>
<dbReference type="EMBL" id="GBRH01189002">
    <property type="protein sequence ID" value="JAE08894.1"/>
    <property type="molecule type" value="Transcribed_RNA"/>
</dbReference>